<gene>
    <name evidence="2" type="ORF">I5E68_10165</name>
</gene>
<dbReference type="InterPro" id="IPR013154">
    <property type="entry name" value="ADH-like_N"/>
</dbReference>
<dbReference type="InterPro" id="IPR013149">
    <property type="entry name" value="ADH-like_C"/>
</dbReference>
<accession>A0A931HC42</accession>
<dbReference type="InterPro" id="IPR011032">
    <property type="entry name" value="GroES-like_sf"/>
</dbReference>
<evidence type="ECO:0000313" key="3">
    <source>
        <dbReference type="Proteomes" id="UP000617634"/>
    </source>
</evidence>
<dbReference type="InterPro" id="IPR051397">
    <property type="entry name" value="Zn-ADH-like_protein"/>
</dbReference>
<sequence>MSEAETYRAIRLERIAPSFREGCEIVKLPRLAPGPGEIRVRNLHCGVNGIFDTQIARDAVDYVKIALPTFTGVEAIGVVEEVGEGVTGFVPGDAAVSVRFTGGYREENTAPESAFVKVPEATREYLALSSTGVSAHVALYHIGALRPGETVAISAAAGGLGHFLVQLAVLRGCRVVAVAGGPEKCAFVKSLGAERVIDYKSEDVAQVLDAEYRDALDVAVDTVSGSIYDAFLANLANHGRLVVGGAASDLEGKPEIVNAPRIAHAIYYKSASVRGFMNGLLTEHWPAAREELFSLYQSGKIAVRFDAPDFVGIEGVFDAVERLLSGRSSGKVVVDLAAPPSSNPE</sequence>
<proteinExistence type="predicted"/>
<dbReference type="SMART" id="SM00829">
    <property type="entry name" value="PKS_ER"/>
    <property type="match status" value="1"/>
</dbReference>
<feature type="domain" description="Enoyl reductase (ER)" evidence="1">
    <location>
        <begin position="22"/>
        <end position="334"/>
    </location>
</feature>
<dbReference type="Pfam" id="PF00107">
    <property type="entry name" value="ADH_zinc_N"/>
    <property type="match status" value="1"/>
</dbReference>
<dbReference type="Gene3D" id="3.40.50.720">
    <property type="entry name" value="NAD(P)-binding Rossmann-like Domain"/>
    <property type="match status" value="1"/>
</dbReference>
<protein>
    <submittedName>
        <fullName evidence="2">Zinc-binding dehydrogenase</fullName>
    </submittedName>
</protein>
<name>A0A931HC42_9SPHN</name>
<dbReference type="AlphaFoldDB" id="A0A931HC42"/>
<comment type="caution">
    <text evidence="2">The sequence shown here is derived from an EMBL/GenBank/DDBJ whole genome shotgun (WGS) entry which is preliminary data.</text>
</comment>
<dbReference type="Gene3D" id="3.90.180.10">
    <property type="entry name" value="Medium-chain alcohol dehydrogenases, catalytic domain"/>
    <property type="match status" value="1"/>
</dbReference>
<keyword evidence="3" id="KW-1185">Reference proteome</keyword>
<dbReference type="InterPro" id="IPR020843">
    <property type="entry name" value="ER"/>
</dbReference>
<organism evidence="2 3">
    <name type="scientific">Novosphingobium aureum</name>
    <dbReference type="NCBI Taxonomy" id="2792964"/>
    <lineage>
        <taxon>Bacteria</taxon>
        <taxon>Pseudomonadati</taxon>
        <taxon>Pseudomonadota</taxon>
        <taxon>Alphaproteobacteria</taxon>
        <taxon>Sphingomonadales</taxon>
        <taxon>Sphingomonadaceae</taxon>
        <taxon>Novosphingobium</taxon>
    </lineage>
</organism>
<dbReference type="EMBL" id="JADZGI010000001">
    <property type="protein sequence ID" value="MBH0113310.1"/>
    <property type="molecule type" value="Genomic_DNA"/>
</dbReference>
<dbReference type="PANTHER" id="PTHR43677">
    <property type="entry name" value="SHORT-CHAIN DEHYDROGENASE/REDUCTASE"/>
    <property type="match status" value="1"/>
</dbReference>
<dbReference type="InterPro" id="IPR036291">
    <property type="entry name" value="NAD(P)-bd_dom_sf"/>
</dbReference>
<dbReference type="Pfam" id="PF08240">
    <property type="entry name" value="ADH_N"/>
    <property type="match status" value="1"/>
</dbReference>
<reference evidence="2" key="1">
    <citation type="submission" date="2020-11" db="EMBL/GenBank/DDBJ databases">
        <title>Novosphingobium aureum sp. nov., a marine bacterium isolated from sediment of a salt flat.</title>
        <authorList>
            <person name="Yoo Y."/>
            <person name="Kim J.-J."/>
        </authorList>
    </citation>
    <scope>NUCLEOTIDE SEQUENCE</scope>
    <source>
        <strain evidence="2">YJ-S2-02</strain>
    </source>
</reference>
<evidence type="ECO:0000259" key="1">
    <source>
        <dbReference type="SMART" id="SM00829"/>
    </source>
</evidence>
<dbReference type="SUPFAM" id="SSF50129">
    <property type="entry name" value="GroES-like"/>
    <property type="match status" value="1"/>
</dbReference>
<dbReference type="GO" id="GO:0016491">
    <property type="term" value="F:oxidoreductase activity"/>
    <property type="evidence" value="ECO:0007669"/>
    <property type="project" value="InterPro"/>
</dbReference>
<dbReference type="PANTHER" id="PTHR43677:SF3">
    <property type="entry name" value="PROSTAGLANDIN REDUCTASE 3"/>
    <property type="match status" value="1"/>
</dbReference>
<evidence type="ECO:0000313" key="2">
    <source>
        <dbReference type="EMBL" id="MBH0113310.1"/>
    </source>
</evidence>
<dbReference type="SUPFAM" id="SSF51735">
    <property type="entry name" value="NAD(P)-binding Rossmann-fold domains"/>
    <property type="match status" value="1"/>
</dbReference>
<dbReference type="RefSeq" id="WP_197163447.1">
    <property type="nucleotide sequence ID" value="NZ_JADZGI010000001.1"/>
</dbReference>
<dbReference type="Proteomes" id="UP000617634">
    <property type="component" value="Unassembled WGS sequence"/>
</dbReference>